<dbReference type="Gene3D" id="3.40.640.10">
    <property type="entry name" value="Type I PLP-dependent aspartate aminotransferase-like (Major domain)"/>
    <property type="match status" value="1"/>
</dbReference>
<dbReference type="Proteomes" id="UP001199106">
    <property type="component" value="Unassembled WGS sequence"/>
</dbReference>
<sequence>MATFVNKRFSPVSAVTMDQVSFVSGVTALNDILSLCMTDGDNEGLLLGMPIYGSFNPDMATMSNCKLVYTPFDGTDQFTTAAVGHYERAVGEADRNGIHVKALVISNPHNPLGRCYPRSALEAILRFCGKHGIHLISDEIYAQPVYSMSSACPEFTSVLSLDATGIIDPGLVHVMYGVSKDFAAAGLRLGCLITRNEELGQAVQSLARFHGASPVTDAIATTMLEDEKWHTQFLSENARVLSENQKLVARALDNAGIPYDHNA</sequence>
<feature type="domain" description="Aminotransferase class I/classII large" evidence="3">
    <location>
        <begin position="10"/>
        <end position="258"/>
    </location>
</feature>
<dbReference type="PANTHER" id="PTHR43795:SF39">
    <property type="entry name" value="AMINOTRANSFERASE CLASS I_CLASSII DOMAIN-CONTAINING PROTEIN"/>
    <property type="match status" value="1"/>
</dbReference>
<dbReference type="InterPro" id="IPR050478">
    <property type="entry name" value="Ethylene_sulfur-biosynth"/>
</dbReference>
<reference evidence="4" key="1">
    <citation type="submission" date="2021-07" db="EMBL/GenBank/DDBJ databases">
        <title>Genome Resource of American Ginseng Black Spot Pathogen Alternaria panax.</title>
        <authorList>
            <person name="Qiu C."/>
            <person name="Wang W."/>
            <person name="Liu Z."/>
        </authorList>
    </citation>
    <scope>NUCLEOTIDE SEQUENCE</scope>
    <source>
        <strain evidence="4">BNCC115425</strain>
    </source>
</reference>
<dbReference type="GO" id="GO:0006520">
    <property type="term" value="P:amino acid metabolic process"/>
    <property type="evidence" value="ECO:0007669"/>
    <property type="project" value="TreeGrafter"/>
</dbReference>
<evidence type="ECO:0000259" key="3">
    <source>
        <dbReference type="Pfam" id="PF00155"/>
    </source>
</evidence>
<protein>
    <recommendedName>
        <fullName evidence="3">Aminotransferase class I/classII large domain-containing protein</fullName>
    </recommendedName>
</protein>
<dbReference type="InterPro" id="IPR004838">
    <property type="entry name" value="NHTrfase_class1_PyrdxlP-BS"/>
</dbReference>
<dbReference type="PRINTS" id="PR00753">
    <property type="entry name" value="ACCSYNTHASE"/>
</dbReference>
<keyword evidence="5" id="KW-1185">Reference proteome</keyword>
<dbReference type="Pfam" id="PF00155">
    <property type="entry name" value="Aminotran_1_2"/>
    <property type="match status" value="1"/>
</dbReference>
<dbReference type="GO" id="GO:0008483">
    <property type="term" value="F:transaminase activity"/>
    <property type="evidence" value="ECO:0007669"/>
    <property type="project" value="TreeGrafter"/>
</dbReference>
<keyword evidence="2" id="KW-0663">Pyridoxal phosphate</keyword>
<gene>
    <name evidence="4" type="ORF">G6011_11321</name>
</gene>
<evidence type="ECO:0000256" key="2">
    <source>
        <dbReference type="ARBA" id="ARBA00022898"/>
    </source>
</evidence>
<dbReference type="AlphaFoldDB" id="A0AAD4IDI2"/>
<dbReference type="EMBL" id="JAANER010000003">
    <property type="protein sequence ID" value="KAG9192587.1"/>
    <property type="molecule type" value="Genomic_DNA"/>
</dbReference>
<dbReference type="GO" id="GO:0030170">
    <property type="term" value="F:pyridoxal phosphate binding"/>
    <property type="evidence" value="ECO:0007669"/>
    <property type="project" value="InterPro"/>
</dbReference>
<dbReference type="PROSITE" id="PS00105">
    <property type="entry name" value="AA_TRANSFER_CLASS_1"/>
    <property type="match status" value="1"/>
</dbReference>
<dbReference type="CDD" id="cd00609">
    <property type="entry name" value="AAT_like"/>
    <property type="match status" value="1"/>
</dbReference>
<dbReference type="InterPro" id="IPR015422">
    <property type="entry name" value="PyrdxlP-dep_Trfase_small"/>
</dbReference>
<dbReference type="Gene3D" id="3.90.1150.10">
    <property type="entry name" value="Aspartate Aminotransferase, domain 1"/>
    <property type="match status" value="1"/>
</dbReference>
<dbReference type="InterPro" id="IPR015424">
    <property type="entry name" value="PyrdxlP-dep_Trfase"/>
</dbReference>
<dbReference type="InterPro" id="IPR004839">
    <property type="entry name" value="Aminotransferase_I/II_large"/>
</dbReference>
<evidence type="ECO:0000313" key="5">
    <source>
        <dbReference type="Proteomes" id="UP001199106"/>
    </source>
</evidence>
<name>A0AAD4IDI2_9PLEO</name>
<accession>A0AAD4IDI2</accession>
<organism evidence="4 5">
    <name type="scientific">Alternaria panax</name>
    <dbReference type="NCBI Taxonomy" id="48097"/>
    <lineage>
        <taxon>Eukaryota</taxon>
        <taxon>Fungi</taxon>
        <taxon>Dikarya</taxon>
        <taxon>Ascomycota</taxon>
        <taxon>Pezizomycotina</taxon>
        <taxon>Dothideomycetes</taxon>
        <taxon>Pleosporomycetidae</taxon>
        <taxon>Pleosporales</taxon>
        <taxon>Pleosporineae</taxon>
        <taxon>Pleosporaceae</taxon>
        <taxon>Alternaria</taxon>
        <taxon>Alternaria sect. Panax</taxon>
    </lineage>
</organism>
<proteinExistence type="inferred from homology"/>
<evidence type="ECO:0000256" key="1">
    <source>
        <dbReference type="ARBA" id="ARBA00007441"/>
    </source>
</evidence>
<evidence type="ECO:0000313" key="4">
    <source>
        <dbReference type="EMBL" id="KAG9192587.1"/>
    </source>
</evidence>
<dbReference type="PANTHER" id="PTHR43795">
    <property type="entry name" value="BIFUNCTIONAL ASPARTATE AMINOTRANSFERASE AND GLUTAMATE/ASPARTATE-PREPHENATE AMINOTRANSFERASE-RELATED"/>
    <property type="match status" value="1"/>
</dbReference>
<comment type="similarity">
    <text evidence="1">Belongs to the class-I pyridoxal-phosphate-dependent aminotransferase family.</text>
</comment>
<dbReference type="InterPro" id="IPR015421">
    <property type="entry name" value="PyrdxlP-dep_Trfase_major"/>
</dbReference>
<dbReference type="SUPFAM" id="SSF53383">
    <property type="entry name" value="PLP-dependent transferases"/>
    <property type="match status" value="1"/>
</dbReference>
<comment type="caution">
    <text evidence="4">The sequence shown here is derived from an EMBL/GenBank/DDBJ whole genome shotgun (WGS) entry which is preliminary data.</text>
</comment>